<reference evidence="1 2" key="1">
    <citation type="journal article" date="2020" name="ISME J.">
        <title>Comparative genomics reveals insights into cyanobacterial evolution and habitat adaptation.</title>
        <authorList>
            <person name="Chen M.Y."/>
            <person name="Teng W.K."/>
            <person name="Zhao L."/>
            <person name="Hu C.X."/>
            <person name="Zhou Y.K."/>
            <person name="Han B.P."/>
            <person name="Song L.R."/>
            <person name="Shu W.S."/>
        </authorList>
    </citation>
    <scope>NUCLEOTIDE SEQUENCE [LARGE SCALE GENOMIC DNA]</scope>
    <source>
        <strain evidence="1 2">FACHB-362</strain>
    </source>
</reference>
<dbReference type="RefSeq" id="WP_190908974.1">
    <property type="nucleotide sequence ID" value="NZ_JACJTQ010000063.1"/>
</dbReference>
<protein>
    <submittedName>
        <fullName evidence="1">Uncharacterized protein</fullName>
    </submittedName>
</protein>
<dbReference type="Proteomes" id="UP000660381">
    <property type="component" value="Unassembled WGS sequence"/>
</dbReference>
<gene>
    <name evidence="1" type="ORF">H6G68_24460</name>
</gene>
<comment type="caution">
    <text evidence="1">The sequence shown here is derived from an EMBL/GenBank/DDBJ whole genome shotgun (WGS) entry which is preliminary data.</text>
</comment>
<sequence>MTTTKILTDYGELSIINRRGYFYAVRTVNQKKRQIYLGKSIPDQYTLNEVAADIFSSDWEYWQRHTKEVRATVKDINKNLSLRDDLNRIAGIAKARGEDLIYQELRKAIQNLP</sequence>
<dbReference type="EMBL" id="JACJTQ010000063">
    <property type="protein sequence ID" value="MBD2694849.1"/>
    <property type="molecule type" value="Genomic_DNA"/>
</dbReference>
<organism evidence="1 2">
    <name type="scientific">Anabaena catenula FACHB-362</name>
    <dbReference type="NCBI Taxonomy" id="2692877"/>
    <lineage>
        <taxon>Bacteria</taxon>
        <taxon>Bacillati</taxon>
        <taxon>Cyanobacteriota</taxon>
        <taxon>Cyanophyceae</taxon>
        <taxon>Nostocales</taxon>
        <taxon>Nostocaceae</taxon>
        <taxon>Anabaena</taxon>
    </lineage>
</organism>
<evidence type="ECO:0000313" key="2">
    <source>
        <dbReference type="Proteomes" id="UP000660381"/>
    </source>
</evidence>
<name>A0ABR8JBY9_9NOST</name>
<keyword evidence="2" id="KW-1185">Reference proteome</keyword>
<evidence type="ECO:0000313" key="1">
    <source>
        <dbReference type="EMBL" id="MBD2694849.1"/>
    </source>
</evidence>
<proteinExistence type="predicted"/>
<accession>A0ABR8JBY9</accession>